<gene>
    <name evidence="8" type="ORF">ACFVKH_13320</name>
</gene>
<dbReference type="EMBL" id="JBHZOL010000085">
    <property type="protein sequence ID" value="MFE4107269.1"/>
    <property type="molecule type" value="Genomic_DNA"/>
</dbReference>
<feature type="transmembrane region" description="Helical" evidence="7">
    <location>
        <begin position="252"/>
        <end position="275"/>
    </location>
</feature>
<evidence type="ECO:0000256" key="7">
    <source>
        <dbReference type="RuleBase" id="RU362044"/>
    </source>
</evidence>
<name>A0ABW6IGD8_9CYAN</name>
<feature type="transmembrane region" description="Helical" evidence="7">
    <location>
        <begin position="35"/>
        <end position="54"/>
    </location>
</feature>
<keyword evidence="9" id="KW-1185">Reference proteome</keyword>
<keyword evidence="5 7" id="KW-1133">Transmembrane helix</keyword>
<dbReference type="Proteomes" id="UP001600165">
    <property type="component" value="Unassembled WGS sequence"/>
</dbReference>
<sequence>MVKSAQEWSNDWARSAAVKPPSPYVENTFTRPKSWVYHLTLGLFLGGQVLMRVIQGRINRHHVMDYMVAAGPNSLSPVLMTNLFAGMIFTIQTARELIRYGASHALGGAFAVAFCRELAPILTAAILAGQVGSAFAAEIGCMKVTDQIDALKMLRTDPIDYLVVPRVLACCVMLPVLTILSLVVGIAGGVFVAHQFYSIAPAVFLESVRSLLELQDLVMVLFKSTLFGAMIALFACSWGLTTTCSKSVGQSATAAVVTTWVSLFVADFFLSLLLFNGVQIH</sequence>
<reference evidence="8 9" key="1">
    <citation type="submission" date="2024-10" db="EMBL/GenBank/DDBJ databases">
        <authorList>
            <person name="Ratan Roy A."/>
            <person name="Morales Sandoval P.H."/>
            <person name="De Los Santos Villalobos S."/>
            <person name="Chakraborty S."/>
            <person name="Mukherjee J."/>
        </authorList>
    </citation>
    <scope>NUCLEOTIDE SEQUENCE [LARGE SCALE GENOMIC DNA]</scope>
    <source>
        <strain evidence="8 9">S1</strain>
    </source>
</reference>
<evidence type="ECO:0000313" key="9">
    <source>
        <dbReference type="Proteomes" id="UP001600165"/>
    </source>
</evidence>
<dbReference type="NCBIfam" id="TIGR00056">
    <property type="entry name" value="MlaE family lipid ABC transporter permease subunit"/>
    <property type="match status" value="1"/>
</dbReference>
<accession>A0ABW6IGD8</accession>
<keyword evidence="4 7" id="KW-0812">Transmembrane</keyword>
<proteinExistence type="inferred from homology"/>
<evidence type="ECO:0000256" key="2">
    <source>
        <dbReference type="ARBA" id="ARBA00007556"/>
    </source>
</evidence>
<evidence type="ECO:0000256" key="6">
    <source>
        <dbReference type="ARBA" id="ARBA00023136"/>
    </source>
</evidence>
<keyword evidence="6 7" id="KW-0472">Membrane</keyword>
<comment type="subcellular location">
    <subcellularLocation>
        <location evidence="1">Membrane</location>
        <topology evidence="1">Multi-pass membrane protein</topology>
    </subcellularLocation>
</comment>
<keyword evidence="3" id="KW-0813">Transport</keyword>
<dbReference type="InterPro" id="IPR030802">
    <property type="entry name" value="Permease_MalE"/>
</dbReference>
<comment type="similarity">
    <text evidence="2 7">Belongs to the MlaE permease family.</text>
</comment>
<evidence type="ECO:0000256" key="3">
    <source>
        <dbReference type="ARBA" id="ARBA00022448"/>
    </source>
</evidence>
<dbReference type="PANTHER" id="PTHR30188:SF4">
    <property type="entry name" value="PROTEIN TRIGALACTOSYLDIACYLGLYCEROL 1, CHLOROPLASTIC"/>
    <property type="match status" value="1"/>
</dbReference>
<evidence type="ECO:0000256" key="5">
    <source>
        <dbReference type="ARBA" id="ARBA00022989"/>
    </source>
</evidence>
<protein>
    <submittedName>
        <fullName evidence="8">MlaE family lipid ABC transporter permease subunit</fullName>
    </submittedName>
</protein>
<dbReference type="PANTHER" id="PTHR30188">
    <property type="entry name" value="ABC TRANSPORTER PERMEASE PROTEIN-RELATED"/>
    <property type="match status" value="1"/>
</dbReference>
<dbReference type="InterPro" id="IPR003453">
    <property type="entry name" value="ABC_MlaE_roteobac"/>
</dbReference>
<feature type="transmembrane region" description="Helical" evidence="7">
    <location>
        <begin position="217"/>
        <end position="240"/>
    </location>
</feature>
<comment type="caution">
    <text evidence="8">The sequence shown here is derived from an EMBL/GenBank/DDBJ whole genome shotgun (WGS) entry which is preliminary data.</text>
</comment>
<dbReference type="RefSeq" id="WP_377965820.1">
    <property type="nucleotide sequence ID" value="NZ_JBHZOL010000085.1"/>
</dbReference>
<evidence type="ECO:0000256" key="4">
    <source>
        <dbReference type="ARBA" id="ARBA00022692"/>
    </source>
</evidence>
<dbReference type="Pfam" id="PF02405">
    <property type="entry name" value="MlaE"/>
    <property type="match status" value="1"/>
</dbReference>
<evidence type="ECO:0000256" key="1">
    <source>
        <dbReference type="ARBA" id="ARBA00004141"/>
    </source>
</evidence>
<feature type="transmembrane region" description="Helical" evidence="7">
    <location>
        <begin position="186"/>
        <end position="205"/>
    </location>
</feature>
<evidence type="ECO:0000313" key="8">
    <source>
        <dbReference type="EMBL" id="MFE4107269.1"/>
    </source>
</evidence>
<organism evidence="8 9">
    <name type="scientific">Almyronema epifaneia S1</name>
    <dbReference type="NCBI Taxonomy" id="2991925"/>
    <lineage>
        <taxon>Bacteria</taxon>
        <taxon>Bacillati</taxon>
        <taxon>Cyanobacteriota</taxon>
        <taxon>Cyanophyceae</taxon>
        <taxon>Nodosilineales</taxon>
        <taxon>Nodosilineaceae</taxon>
        <taxon>Almyronema</taxon>
        <taxon>Almyronema epifaneia</taxon>
    </lineage>
</organism>
<feature type="transmembrane region" description="Helical" evidence="7">
    <location>
        <begin position="66"/>
        <end position="91"/>
    </location>
</feature>